<dbReference type="EMBL" id="CAMXCT010003092">
    <property type="protein sequence ID" value="CAI4002365.1"/>
    <property type="molecule type" value="Genomic_DNA"/>
</dbReference>
<evidence type="ECO:0000256" key="2">
    <source>
        <dbReference type="ARBA" id="ARBA00022679"/>
    </source>
</evidence>
<dbReference type="Pfam" id="PF00849">
    <property type="entry name" value="PseudoU_synth_2"/>
    <property type="match status" value="1"/>
</dbReference>
<dbReference type="InterPro" id="IPR006145">
    <property type="entry name" value="PsdUridine_synth_RsuA/RluA"/>
</dbReference>
<evidence type="ECO:0000259" key="6">
    <source>
        <dbReference type="PROSITE" id="PS51686"/>
    </source>
</evidence>
<dbReference type="CDD" id="cd02869">
    <property type="entry name" value="PseudoU_synth_RluA_like"/>
    <property type="match status" value="1"/>
</dbReference>
<sequence>MSRHGTARGSAANRRSPVAVESNEAFEAFYRKQGVVAEELWDDFIQTLRTPMPVVVRINRTKPHWEELHNSFAEDLRWSQLPWFPGAWQCDAKDYDDALRSQCSALNKSYALRFQEAASLVPPLLLEVKPADLLLDLCAAPGSKTLECIELMRENGHKSSQDGETGVVIANDADAERCFELLPLITRKARYPGCAVVLGNGAKYPAQFRGQDDQLLYDKVLCDVPCSGDGTLRRRPHCWKSWSVDFPLTLHQKQLLILCRGLHLLRPGGRLVYSTCSMNPIENEAVVTAALARFGGDVRLAPSDLPKELRVAKCLQTWWVPDPQDSGCFYKSWTEVPTSQRKPSGILVESMFSSGELDPRGCFRLNPHEIDGSGFFVAIFTKTAHRSFPVQIPSSRLMPEIPWRARNENNRYTVVSTDNSDVQSIVKFYGLRDLPEPLVAEYNIKGKLTQLNLVNSALLQLLQSHLNCKGSPLLVSLGIPLFKVLDDNFMTNIDVPRWRPAMEGAQILAQKMEKRVLRISLEQMRKLLMKRLLPMQSLLTLGTGNELKGLESCEEKLGGAVVGTMDGTFWVPCIITGSGLELYASLEEVGDPLPKLLPPLRPPVISATEEVMVLDKPSGLRTEDALRFVQQKHPGAELVSRLDKETSGCLLIPLTALSAKEFTQQFAENKVQKCYVAVVHGHPPEKGHITEALRLVQLGGGTKYRAFVDDTGKAASTRYERIWGKPGGPSVLLAYPETGRTHQIRCHMAHLGHPLIGDTKYGGHVTFWCDRLPLHCLSLVARDLSGQILKCFAPIPEEFLAALVAVCDGELQGEQWQQLFREKGQVIPKP</sequence>
<feature type="active site" description="Nucleophile" evidence="5">
    <location>
        <position position="276"/>
    </location>
</feature>
<feature type="binding site" evidence="5">
    <location>
        <position position="172"/>
    </location>
    <ligand>
        <name>S-adenosyl-L-methionine</name>
        <dbReference type="ChEBI" id="CHEBI:59789"/>
    </ligand>
</feature>
<accession>A0A9P1G985</accession>
<dbReference type="PROSITE" id="PS51686">
    <property type="entry name" value="SAM_MT_RSMB_NOP"/>
    <property type="match status" value="1"/>
</dbReference>
<keyword evidence="4 5" id="KW-0694">RNA-binding</keyword>
<dbReference type="InterPro" id="IPR029063">
    <property type="entry name" value="SAM-dependent_MTases_sf"/>
</dbReference>
<dbReference type="InterPro" id="IPR023267">
    <property type="entry name" value="RCMT"/>
</dbReference>
<reference evidence="8 9" key="2">
    <citation type="submission" date="2024-05" db="EMBL/GenBank/DDBJ databases">
        <authorList>
            <person name="Chen Y."/>
            <person name="Shah S."/>
            <person name="Dougan E. K."/>
            <person name="Thang M."/>
            <person name="Chan C."/>
        </authorList>
    </citation>
    <scope>NUCLEOTIDE SEQUENCE [LARGE SCALE GENOMIC DNA]</scope>
</reference>
<gene>
    <name evidence="7" type="ORF">C1SCF055_LOCUS28324</name>
</gene>
<organism evidence="7">
    <name type="scientific">Cladocopium goreaui</name>
    <dbReference type="NCBI Taxonomy" id="2562237"/>
    <lineage>
        <taxon>Eukaryota</taxon>
        <taxon>Sar</taxon>
        <taxon>Alveolata</taxon>
        <taxon>Dinophyceae</taxon>
        <taxon>Suessiales</taxon>
        <taxon>Symbiodiniaceae</taxon>
        <taxon>Cladocopium</taxon>
    </lineage>
</organism>
<dbReference type="InterPro" id="IPR049560">
    <property type="entry name" value="MeTrfase_RsmB-F_NOP2_cat"/>
</dbReference>
<dbReference type="GO" id="GO:0001522">
    <property type="term" value="P:pseudouridine synthesis"/>
    <property type="evidence" value="ECO:0007669"/>
    <property type="project" value="InterPro"/>
</dbReference>
<reference evidence="7" key="1">
    <citation type="submission" date="2022-10" db="EMBL/GenBank/DDBJ databases">
        <authorList>
            <person name="Chen Y."/>
            <person name="Dougan E. K."/>
            <person name="Chan C."/>
            <person name="Rhodes N."/>
            <person name="Thang M."/>
        </authorList>
    </citation>
    <scope>NUCLEOTIDE SEQUENCE</scope>
</reference>
<evidence type="ECO:0000256" key="1">
    <source>
        <dbReference type="ARBA" id="ARBA00022603"/>
    </source>
</evidence>
<keyword evidence="3 5" id="KW-0949">S-adenosyl-L-methionine</keyword>
<feature type="binding site" evidence="5">
    <location>
        <begin position="138"/>
        <end position="144"/>
    </location>
    <ligand>
        <name>S-adenosyl-L-methionine</name>
        <dbReference type="ChEBI" id="CHEBI:59789"/>
    </ligand>
</feature>
<evidence type="ECO:0000313" key="7">
    <source>
        <dbReference type="EMBL" id="CAI4002365.1"/>
    </source>
</evidence>
<evidence type="ECO:0000313" key="9">
    <source>
        <dbReference type="Proteomes" id="UP001152797"/>
    </source>
</evidence>
<dbReference type="PANTHER" id="PTHR22808">
    <property type="entry name" value="NCL1 YEAST -RELATED NOL1/NOP2/FMU SUN DOMAIN-CONTAINING"/>
    <property type="match status" value="1"/>
</dbReference>
<dbReference type="SUPFAM" id="SSF55120">
    <property type="entry name" value="Pseudouridine synthase"/>
    <property type="match status" value="1"/>
</dbReference>
<dbReference type="InterPro" id="IPR001678">
    <property type="entry name" value="MeTrfase_RsmB-F_NOP2_dom"/>
</dbReference>
<dbReference type="OrthoDB" id="6093671at2759"/>
<comment type="caution">
    <text evidence="5">Lacks conserved residue(s) required for the propagation of feature annotation.</text>
</comment>
<keyword evidence="2 5" id="KW-0808">Transferase</keyword>
<dbReference type="PRINTS" id="PR02008">
    <property type="entry name" value="RCMTFAMILY"/>
</dbReference>
<dbReference type="SUPFAM" id="SSF53335">
    <property type="entry name" value="S-adenosyl-L-methionine-dependent methyltransferases"/>
    <property type="match status" value="1"/>
</dbReference>
<evidence type="ECO:0000256" key="5">
    <source>
        <dbReference type="PROSITE-ProRule" id="PRU01023"/>
    </source>
</evidence>
<feature type="binding site" evidence="5">
    <location>
        <position position="223"/>
    </location>
    <ligand>
        <name>S-adenosyl-L-methionine</name>
        <dbReference type="ChEBI" id="CHEBI:59789"/>
    </ligand>
</feature>
<proteinExistence type="inferred from homology"/>
<dbReference type="Proteomes" id="UP001152797">
    <property type="component" value="Unassembled WGS sequence"/>
</dbReference>
<dbReference type="GO" id="GO:0003723">
    <property type="term" value="F:RNA binding"/>
    <property type="evidence" value="ECO:0007669"/>
    <property type="project" value="UniProtKB-UniRule"/>
</dbReference>
<dbReference type="AlphaFoldDB" id="A0A9P1G985"/>
<evidence type="ECO:0000256" key="4">
    <source>
        <dbReference type="ARBA" id="ARBA00022884"/>
    </source>
</evidence>
<dbReference type="Pfam" id="PF01189">
    <property type="entry name" value="Methyltr_RsmB-F"/>
    <property type="match status" value="1"/>
</dbReference>
<keyword evidence="1 5" id="KW-0489">Methyltransferase</keyword>
<name>A0A9P1G985_9DINO</name>
<comment type="similarity">
    <text evidence="5">Belongs to the class I-like SAM-binding methyltransferase superfamily. RsmB/NOP family.</text>
</comment>
<evidence type="ECO:0000256" key="3">
    <source>
        <dbReference type="ARBA" id="ARBA00022691"/>
    </source>
</evidence>
<dbReference type="EMBL" id="CAMXCT030003092">
    <property type="protein sequence ID" value="CAL4789677.1"/>
    <property type="molecule type" value="Genomic_DNA"/>
</dbReference>
<keyword evidence="9" id="KW-1185">Reference proteome</keyword>
<protein>
    <submittedName>
        <fullName evidence="8">tRNA (Cytosine(34)-C(5))-methyltransferase</fullName>
    </submittedName>
</protein>
<dbReference type="EMBL" id="CAMXCT020003092">
    <property type="protein sequence ID" value="CAL1155740.1"/>
    <property type="molecule type" value="Genomic_DNA"/>
</dbReference>
<dbReference type="Gene3D" id="3.40.50.150">
    <property type="entry name" value="Vaccinia Virus protein VP39"/>
    <property type="match status" value="1"/>
</dbReference>
<comment type="caution">
    <text evidence="7">The sequence shown here is derived from an EMBL/GenBank/DDBJ whole genome shotgun (WGS) entry which is preliminary data.</text>
</comment>
<dbReference type="GO" id="GO:0009982">
    <property type="term" value="F:pseudouridine synthase activity"/>
    <property type="evidence" value="ECO:0007669"/>
    <property type="project" value="InterPro"/>
</dbReference>
<dbReference type="InterPro" id="IPR020103">
    <property type="entry name" value="PsdUridine_synth_cat_dom_sf"/>
</dbReference>
<feature type="domain" description="SAM-dependent MTase RsmB/NOP-type" evidence="6">
    <location>
        <begin position="44"/>
        <end position="383"/>
    </location>
</feature>
<dbReference type="PANTHER" id="PTHR22808:SF1">
    <property type="entry name" value="RNA CYTOSINE-C(5)-METHYLTRANSFERASE NSUN2-RELATED"/>
    <property type="match status" value="1"/>
</dbReference>
<dbReference type="Gene3D" id="3.30.2350.10">
    <property type="entry name" value="Pseudouridine synthase"/>
    <property type="match status" value="1"/>
</dbReference>
<dbReference type="GO" id="GO:0008173">
    <property type="term" value="F:RNA methyltransferase activity"/>
    <property type="evidence" value="ECO:0007669"/>
    <property type="project" value="InterPro"/>
</dbReference>
<evidence type="ECO:0000313" key="8">
    <source>
        <dbReference type="EMBL" id="CAL4789677.1"/>
    </source>
</evidence>
<dbReference type="GO" id="GO:0001510">
    <property type="term" value="P:RNA methylation"/>
    <property type="evidence" value="ECO:0007669"/>
    <property type="project" value="InterPro"/>
</dbReference>